<feature type="binding site" evidence="9">
    <location>
        <begin position="9"/>
        <end position="10"/>
    </location>
    <ligand>
        <name>ATP</name>
        <dbReference type="ChEBI" id="CHEBI:30616"/>
    </ligand>
</feature>
<dbReference type="AlphaFoldDB" id="A0A9D9NCJ5"/>
<feature type="binding site" evidence="9">
    <location>
        <begin position="123"/>
        <end position="129"/>
    </location>
    <ligand>
        <name>ATP</name>
        <dbReference type="ChEBI" id="CHEBI:30616"/>
    </ligand>
</feature>
<dbReference type="GO" id="GO:0004595">
    <property type="term" value="F:pantetheine-phosphate adenylyltransferase activity"/>
    <property type="evidence" value="ECO:0007669"/>
    <property type="project" value="UniProtKB-UniRule"/>
</dbReference>
<dbReference type="HAMAP" id="MF_00151">
    <property type="entry name" value="PPAT_bact"/>
    <property type="match status" value="1"/>
</dbReference>
<comment type="subunit">
    <text evidence="9">Homohexamer.</text>
</comment>
<comment type="subcellular location">
    <subcellularLocation>
        <location evidence="9">Cytoplasm</location>
    </subcellularLocation>
</comment>
<keyword evidence="2 9" id="KW-0808">Transferase</keyword>
<keyword evidence="7 9" id="KW-0173">Coenzyme A biosynthesis</keyword>
<gene>
    <name evidence="9 11" type="primary">coaD</name>
    <name evidence="11" type="ORF">IAA72_01845</name>
</gene>
<keyword evidence="6 9" id="KW-0460">Magnesium</keyword>
<dbReference type="Proteomes" id="UP000810292">
    <property type="component" value="Unassembled WGS sequence"/>
</dbReference>
<dbReference type="EC" id="2.7.7.3" evidence="9"/>
<dbReference type="EMBL" id="JADIMF010000027">
    <property type="protein sequence ID" value="MBO8468511.1"/>
    <property type="molecule type" value="Genomic_DNA"/>
</dbReference>
<feature type="binding site" evidence="9">
    <location>
        <position position="41"/>
    </location>
    <ligand>
        <name>substrate</name>
    </ligand>
</feature>
<feature type="binding site" evidence="9">
    <location>
        <position position="98"/>
    </location>
    <ligand>
        <name>ATP</name>
        <dbReference type="ChEBI" id="CHEBI:30616"/>
    </ligand>
</feature>
<evidence type="ECO:0000256" key="3">
    <source>
        <dbReference type="ARBA" id="ARBA00022695"/>
    </source>
</evidence>
<evidence type="ECO:0000256" key="5">
    <source>
        <dbReference type="ARBA" id="ARBA00022840"/>
    </source>
</evidence>
<dbReference type="NCBIfam" id="TIGR00125">
    <property type="entry name" value="cyt_tran_rel"/>
    <property type="match status" value="1"/>
</dbReference>
<organism evidence="11 12">
    <name type="scientific">Candidatus Ornithospirochaeta stercoravium</name>
    <dbReference type="NCBI Taxonomy" id="2840897"/>
    <lineage>
        <taxon>Bacteria</taxon>
        <taxon>Pseudomonadati</taxon>
        <taxon>Spirochaetota</taxon>
        <taxon>Spirochaetia</taxon>
        <taxon>Spirochaetales</taxon>
        <taxon>Spirochaetaceae</taxon>
        <taxon>Spirochaetaceae incertae sedis</taxon>
        <taxon>Candidatus Ornithospirochaeta</taxon>
    </lineage>
</organism>
<feature type="binding site" evidence="9">
    <location>
        <position position="73"/>
    </location>
    <ligand>
        <name>substrate</name>
    </ligand>
</feature>
<comment type="cofactor">
    <cofactor evidence="9">
        <name>Mg(2+)</name>
        <dbReference type="ChEBI" id="CHEBI:18420"/>
    </cofactor>
</comment>
<reference evidence="11" key="1">
    <citation type="submission" date="2020-10" db="EMBL/GenBank/DDBJ databases">
        <authorList>
            <person name="Gilroy R."/>
        </authorList>
    </citation>
    <scope>NUCLEOTIDE SEQUENCE</scope>
    <source>
        <strain evidence="11">14700</strain>
    </source>
</reference>
<dbReference type="GO" id="GO:0005737">
    <property type="term" value="C:cytoplasm"/>
    <property type="evidence" value="ECO:0007669"/>
    <property type="project" value="UniProtKB-SubCell"/>
</dbReference>
<dbReference type="InterPro" id="IPR004821">
    <property type="entry name" value="Cyt_trans-like"/>
</dbReference>
<dbReference type="SUPFAM" id="SSF52374">
    <property type="entry name" value="Nucleotidylyl transferase"/>
    <property type="match status" value="1"/>
</dbReference>
<feature type="binding site" evidence="9">
    <location>
        <position position="87"/>
    </location>
    <ligand>
        <name>substrate</name>
    </ligand>
</feature>
<sequence>MSRALFPGSFDPPTIGHINIIERAAALFDELHVVVADNISKQYLFTPEERIELIEKSLPGVKNIVYAVHPGLTVEYARSNDISIMIRGVRGAGDFSYEFEMAMTNKLLYPQLEVLFMPTDPRYFLIRASQIKELAAFGADFSSMVTPPVLEALKKKFPEVKA</sequence>
<comment type="function">
    <text evidence="9">Reversibly transfers an adenylyl group from ATP to 4'-phosphopantetheine, yielding dephospho-CoA (dPCoA) and pyrophosphate.</text>
</comment>
<keyword evidence="4 9" id="KW-0547">Nucleotide-binding</keyword>
<keyword evidence="3 9" id="KW-0548">Nucleotidyltransferase</keyword>
<dbReference type="InterPro" id="IPR014729">
    <property type="entry name" value="Rossmann-like_a/b/a_fold"/>
</dbReference>
<evidence type="ECO:0000256" key="2">
    <source>
        <dbReference type="ARBA" id="ARBA00022679"/>
    </source>
</evidence>
<evidence type="ECO:0000313" key="11">
    <source>
        <dbReference type="EMBL" id="MBO8468511.1"/>
    </source>
</evidence>
<dbReference type="InterPro" id="IPR001980">
    <property type="entry name" value="PPAT"/>
</dbReference>
<reference evidence="11" key="2">
    <citation type="journal article" date="2021" name="PeerJ">
        <title>Extensive microbial diversity within the chicken gut microbiome revealed by metagenomics and culture.</title>
        <authorList>
            <person name="Gilroy R."/>
            <person name="Ravi A."/>
            <person name="Getino M."/>
            <person name="Pursley I."/>
            <person name="Horton D.L."/>
            <person name="Alikhan N.F."/>
            <person name="Baker D."/>
            <person name="Gharbi K."/>
            <person name="Hall N."/>
            <person name="Watson M."/>
            <person name="Adriaenssens E.M."/>
            <person name="Foster-Nyarko E."/>
            <person name="Jarju S."/>
            <person name="Secka A."/>
            <person name="Antonio M."/>
            <person name="Oren A."/>
            <person name="Chaudhuri R.R."/>
            <person name="La Ragione R."/>
            <person name="Hildebrand F."/>
            <person name="Pallen M.J."/>
        </authorList>
    </citation>
    <scope>NUCLEOTIDE SEQUENCE</scope>
    <source>
        <strain evidence="11">14700</strain>
    </source>
</reference>
<dbReference type="Gene3D" id="3.40.50.620">
    <property type="entry name" value="HUPs"/>
    <property type="match status" value="1"/>
</dbReference>
<evidence type="ECO:0000256" key="1">
    <source>
        <dbReference type="ARBA" id="ARBA00022490"/>
    </source>
</evidence>
<accession>A0A9D9NCJ5</accession>
<dbReference type="PANTHER" id="PTHR21342">
    <property type="entry name" value="PHOSPHOPANTETHEINE ADENYLYLTRANSFERASE"/>
    <property type="match status" value="1"/>
</dbReference>
<dbReference type="PRINTS" id="PR01020">
    <property type="entry name" value="LPSBIOSNTHSS"/>
</dbReference>
<keyword evidence="1 9" id="KW-0963">Cytoplasm</keyword>
<dbReference type="CDD" id="cd02163">
    <property type="entry name" value="PPAT"/>
    <property type="match status" value="1"/>
</dbReference>
<dbReference type="NCBIfam" id="TIGR01510">
    <property type="entry name" value="coaD_prev_kdtB"/>
    <property type="match status" value="1"/>
</dbReference>
<evidence type="ECO:0000313" key="12">
    <source>
        <dbReference type="Proteomes" id="UP000810292"/>
    </source>
</evidence>
<keyword evidence="5 9" id="KW-0067">ATP-binding</keyword>
<feature type="binding site" evidence="9">
    <location>
        <position position="9"/>
    </location>
    <ligand>
        <name>substrate</name>
    </ligand>
</feature>
<feature type="domain" description="Cytidyltransferase-like" evidence="10">
    <location>
        <begin position="5"/>
        <end position="133"/>
    </location>
</feature>
<comment type="catalytic activity">
    <reaction evidence="8 9">
        <text>(R)-4'-phosphopantetheine + ATP + H(+) = 3'-dephospho-CoA + diphosphate</text>
        <dbReference type="Rhea" id="RHEA:19801"/>
        <dbReference type="ChEBI" id="CHEBI:15378"/>
        <dbReference type="ChEBI" id="CHEBI:30616"/>
        <dbReference type="ChEBI" id="CHEBI:33019"/>
        <dbReference type="ChEBI" id="CHEBI:57328"/>
        <dbReference type="ChEBI" id="CHEBI:61723"/>
        <dbReference type="EC" id="2.7.7.3"/>
    </reaction>
</comment>
<comment type="pathway">
    <text evidence="9">Cofactor biosynthesis; coenzyme A biosynthesis; CoA from (R)-pantothenate: step 4/5.</text>
</comment>
<dbReference type="GO" id="GO:0005524">
    <property type="term" value="F:ATP binding"/>
    <property type="evidence" value="ECO:0007669"/>
    <property type="project" value="UniProtKB-KW"/>
</dbReference>
<comment type="caution">
    <text evidence="11">The sequence shown here is derived from an EMBL/GenBank/DDBJ whole genome shotgun (WGS) entry which is preliminary data.</text>
</comment>
<protein>
    <recommendedName>
        <fullName evidence="9">Phosphopantetheine adenylyltransferase</fullName>
        <ecNumber evidence="9">2.7.7.3</ecNumber>
    </recommendedName>
    <alternativeName>
        <fullName evidence="9">Dephospho-CoA pyrophosphorylase</fullName>
    </alternativeName>
    <alternativeName>
        <fullName evidence="9">Pantetheine-phosphate adenylyltransferase</fullName>
        <shortName evidence="9">PPAT</shortName>
    </alternativeName>
</protein>
<evidence type="ECO:0000259" key="10">
    <source>
        <dbReference type="Pfam" id="PF01467"/>
    </source>
</evidence>
<proteinExistence type="inferred from homology"/>
<feature type="binding site" evidence="9">
    <location>
        <position position="17"/>
    </location>
    <ligand>
        <name>ATP</name>
        <dbReference type="ChEBI" id="CHEBI:30616"/>
    </ligand>
</feature>
<evidence type="ECO:0000256" key="7">
    <source>
        <dbReference type="ARBA" id="ARBA00022993"/>
    </source>
</evidence>
<evidence type="ECO:0000256" key="6">
    <source>
        <dbReference type="ARBA" id="ARBA00022842"/>
    </source>
</evidence>
<dbReference type="PANTHER" id="PTHR21342:SF1">
    <property type="entry name" value="PHOSPHOPANTETHEINE ADENYLYLTRANSFERASE"/>
    <property type="match status" value="1"/>
</dbReference>
<dbReference type="GO" id="GO:0015937">
    <property type="term" value="P:coenzyme A biosynthetic process"/>
    <property type="evidence" value="ECO:0007669"/>
    <property type="project" value="UniProtKB-UniRule"/>
</dbReference>
<name>A0A9D9NCJ5_9SPIO</name>
<comment type="similarity">
    <text evidence="9">Belongs to the bacterial CoaD family.</text>
</comment>
<evidence type="ECO:0000256" key="8">
    <source>
        <dbReference type="ARBA" id="ARBA00029346"/>
    </source>
</evidence>
<evidence type="ECO:0000256" key="4">
    <source>
        <dbReference type="ARBA" id="ARBA00022741"/>
    </source>
</evidence>
<feature type="site" description="Transition state stabilizer" evidence="9">
    <location>
        <position position="17"/>
    </location>
</feature>
<dbReference type="Pfam" id="PF01467">
    <property type="entry name" value="CTP_transf_like"/>
    <property type="match status" value="1"/>
</dbReference>
<evidence type="ECO:0000256" key="9">
    <source>
        <dbReference type="HAMAP-Rule" id="MF_00151"/>
    </source>
</evidence>
<feature type="binding site" evidence="9">
    <location>
        <begin position="88"/>
        <end position="90"/>
    </location>
    <ligand>
        <name>ATP</name>
        <dbReference type="ChEBI" id="CHEBI:30616"/>
    </ligand>
</feature>